<protein>
    <submittedName>
        <fullName evidence="1">Uncharacterized protein</fullName>
    </submittedName>
</protein>
<dbReference type="KEGG" id="vg:36842307"/>
<reference evidence="1" key="1">
    <citation type="journal article" date="2018" name="Nat. Commun.">
        <title>Diversity and evolution of the emerging Pandoraviridae family.</title>
        <authorList>
            <person name="Legendre M."/>
            <person name="Fabre E."/>
            <person name="Poirot O."/>
            <person name="Jeudy S."/>
            <person name="Lartigue A."/>
            <person name="Alempic J.M."/>
            <person name="Beucher L."/>
            <person name="Philippe N."/>
            <person name="Bertaux L."/>
            <person name="Christo-Foroux E."/>
            <person name="Labadie K."/>
            <person name="Coute Y."/>
            <person name="Abergel C."/>
            <person name="Claverie J.M."/>
        </authorList>
    </citation>
    <scope>NUCLEOTIDE SEQUENCE [LARGE SCALE GENOMIC DNA]</scope>
    <source>
        <strain evidence="1">Neocaledonia</strain>
    </source>
</reference>
<gene>
    <name evidence="1" type="ORF">pneo_cds_1020</name>
</gene>
<dbReference type="Proteomes" id="UP000249287">
    <property type="component" value="Segment"/>
</dbReference>
<organism evidence="1">
    <name type="scientific">Pandoravirus neocaledonia</name>
    <dbReference type="NCBI Taxonomy" id="2107708"/>
    <lineage>
        <taxon>Viruses</taxon>
        <taxon>Pandoravirus</taxon>
    </lineage>
</organism>
<sequence>MDRWRCLVRCDWHKGGSRGYAVKLWNTITDDEIDSWVEQMHHPEDGSILWKVACDDKAVHHHASLGGHGNFCERVFHRDGRRAWSTFHAHKLVVDVEVSNAGTRRDSHYEEGSMTQTTNHSIDGRFVASIRNGGRHGVAQSLWHNGDTMTMRYRGGRFVEVIEFVCSPTCPRPEYASKKISGCTWRIVRVAIAGEWYHVSVPADDSEAARLFWRYVSDGLVGWHPDLRRAVLDGTSADSI</sequence>
<dbReference type="RefSeq" id="YP_009482630.1">
    <property type="nucleotide sequence ID" value="NC_037666.1"/>
</dbReference>
<evidence type="ECO:0000313" key="1">
    <source>
        <dbReference type="EMBL" id="AVK76627.1"/>
    </source>
</evidence>
<dbReference type="GeneID" id="36842307"/>
<accession>A0A2U7UDV4</accession>
<proteinExistence type="predicted"/>
<dbReference type="EMBL" id="MG011690">
    <property type="protein sequence ID" value="AVK76627.1"/>
    <property type="molecule type" value="Genomic_DNA"/>
</dbReference>
<name>A0A2U7UDV4_9VIRU</name>